<proteinExistence type="predicted"/>
<dbReference type="AlphaFoldDB" id="A0A091AXJ0"/>
<comment type="caution">
    <text evidence="1">The sequence shown here is derived from an EMBL/GenBank/DDBJ whole genome shotgun (WGS) entry which is preliminary data.</text>
</comment>
<gene>
    <name evidence="1" type="ORF">N789_07095</name>
</gene>
<protein>
    <submittedName>
        <fullName evidence="1">Uncharacterized protein</fullName>
    </submittedName>
</protein>
<name>A0A091AXJ0_9GAMM</name>
<evidence type="ECO:0000313" key="1">
    <source>
        <dbReference type="EMBL" id="KFN44176.1"/>
    </source>
</evidence>
<dbReference type="EMBL" id="AVCI01000003">
    <property type="protein sequence ID" value="KFN44176.1"/>
    <property type="molecule type" value="Genomic_DNA"/>
</dbReference>
<dbReference type="Proteomes" id="UP000029385">
    <property type="component" value="Unassembled WGS sequence"/>
</dbReference>
<reference evidence="1 2" key="1">
    <citation type="submission" date="2013-09" db="EMBL/GenBank/DDBJ databases">
        <title>Genome sequencing of Arenimonas oryziterrae.</title>
        <authorList>
            <person name="Chen F."/>
            <person name="Wang G."/>
        </authorList>
    </citation>
    <scope>NUCLEOTIDE SEQUENCE [LARGE SCALE GENOMIC DNA]</scope>
    <source>
        <strain evidence="1 2">YC6267</strain>
    </source>
</reference>
<keyword evidence="2" id="KW-1185">Reference proteome</keyword>
<accession>A0A091AXJ0</accession>
<evidence type="ECO:0000313" key="2">
    <source>
        <dbReference type="Proteomes" id="UP000029385"/>
    </source>
</evidence>
<organism evidence="1 2">
    <name type="scientific">Arenimonas oryziterrae DSM 21050 = YC6267</name>
    <dbReference type="NCBI Taxonomy" id="1121015"/>
    <lineage>
        <taxon>Bacteria</taxon>
        <taxon>Pseudomonadati</taxon>
        <taxon>Pseudomonadota</taxon>
        <taxon>Gammaproteobacteria</taxon>
        <taxon>Lysobacterales</taxon>
        <taxon>Lysobacteraceae</taxon>
        <taxon>Arenimonas</taxon>
    </lineage>
</organism>
<sequence length="186" mass="20255">MRLSQSGVQVRLLVALAFVLWVCVCCSSPSSDSTSVYHAVFAHFGAEKSPVYVIDRPADPSSFDPLKDARLPGPLKFEIPPTTLSPAFLGAPEAQVLSDDELRSLFRSNCRVAWALFHGHHRDANVVLRLSPVGYTPARDHAVVFVASTNVATARSNCLGTVGFAVVLKRVDGLWQFEKTVDLFVS</sequence>
<dbReference type="PATRIC" id="fig|1121015.4.peg.910"/>